<gene>
    <name evidence="7" type="ORF">DASB73_033050</name>
</gene>
<evidence type="ECO:0000256" key="5">
    <source>
        <dbReference type="SAM" id="MobiDB-lite"/>
    </source>
</evidence>
<accession>A0AAV5RMY1</accession>
<dbReference type="GO" id="GO:0016020">
    <property type="term" value="C:membrane"/>
    <property type="evidence" value="ECO:0007669"/>
    <property type="project" value="UniProtKB-SubCell"/>
</dbReference>
<keyword evidence="2 6" id="KW-0812">Transmembrane</keyword>
<keyword evidence="3 6" id="KW-1133">Transmembrane helix</keyword>
<dbReference type="InterPro" id="IPR051415">
    <property type="entry name" value="LAAT-1"/>
</dbReference>
<dbReference type="SMART" id="SM00679">
    <property type="entry name" value="CTNS"/>
    <property type="match status" value="2"/>
</dbReference>
<dbReference type="PANTHER" id="PTHR16201:SF37">
    <property type="entry name" value="PQ-LOOP REPEAT-CONTAINING PROTEIN"/>
    <property type="match status" value="1"/>
</dbReference>
<proteinExistence type="predicted"/>
<feature type="transmembrane region" description="Helical" evidence="6">
    <location>
        <begin position="191"/>
        <end position="216"/>
    </location>
</feature>
<dbReference type="InterPro" id="IPR006603">
    <property type="entry name" value="PQ-loop_rpt"/>
</dbReference>
<dbReference type="Gene3D" id="1.20.1280.290">
    <property type="match status" value="1"/>
</dbReference>
<comment type="caution">
    <text evidence="7">The sequence shown here is derived from an EMBL/GenBank/DDBJ whole genome shotgun (WGS) entry which is preliminary data.</text>
</comment>
<organism evidence="7 8">
    <name type="scientific">Starmerella bacillaris</name>
    <name type="common">Yeast</name>
    <name type="synonym">Candida zemplinina</name>
    <dbReference type="NCBI Taxonomy" id="1247836"/>
    <lineage>
        <taxon>Eukaryota</taxon>
        <taxon>Fungi</taxon>
        <taxon>Dikarya</taxon>
        <taxon>Ascomycota</taxon>
        <taxon>Saccharomycotina</taxon>
        <taxon>Dipodascomycetes</taxon>
        <taxon>Dipodascales</taxon>
        <taxon>Trichomonascaceae</taxon>
        <taxon>Starmerella</taxon>
    </lineage>
</organism>
<feature type="transmembrane region" description="Helical" evidence="6">
    <location>
        <begin position="39"/>
        <end position="58"/>
    </location>
</feature>
<keyword evidence="4 6" id="KW-0472">Membrane</keyword>
<feature type="compositionally biased region" description="Polar residues" evidence="5">
    <location>
        <begin position="317"/>
        <end position="328"/>
    </location>
</feature>
<keyword evidence="8" id="KW-1185">Reference proteome</keyword>
<dbReference type="Pfam" id="PF04193">
    <property type="entry name" value="PQ-loop"/>
    <property type="match status" value="1"/>
</dbReference>
<feature type="transmembrane region" description="Helical" evidence="6">
    <location>
        <begin position="163"/>
        <end position="184"/>
    </location>
</feature>
<protein>
    <submittedName>
        <fullName evidence="7">Ilt1 protein</fullName>
    </submittedName>
</protein>
<feature type="region of interest" description="Disordered" evidence="5">
    <location>
        <begin position="305"/>
        <end position="328"/>
    </location>
</feature>
<evidence type="ECO:0000256" key="6">
    <source>
        <dbReference type="SAM" id="Phobius"/>
    </source>
</evidence>
<feature type="transmembrane region" description="Helical" evidence="6">
    <location>
        <begin position="98"/>
        <end position="119"/>
    </location>
</feature>
<evidence type="ECO:0000256" key="2">
    <source>
        <dbReference type="ARBA" id="ARBA00022692"/>
    </source>
</evidence>
<evidence type="ECO:0000313" key="8">
    <source>
        <dbReference type="Proteomes" id="UP001362899"/>
    </source>
</evidence>
<reference evidence="7 8" key="1">
    <citation type="journal article" date="2023" name="Elife">
        <title>Identification of key yeast species and microbe-microbe interactions impacting larval growth of Drosophila in the wild.</title>
        <authorList>
            <person name="Mure A."/>
            <person name="Sugiura Y."/>
            <person name="Maeda R."/>
            <person name="Honda K."/>
            <person name="Sakurai N."/>
            <person name="Takahashi Y."/>
            <person name="Watada M."/>
            <person name="Katoh T."/>
            <person name="Gotoh A."/>
            <person name="Gotoh Y."/>
            <person name="Taniguchi I."/>
            <person name="Nakamura K."/>
            <person name="Hayashi T."/>
            <person name="Katayama T."/>
            <person name="Uemura T."/>
            <person name="Hattori Y."/>
        </authorList>
    </citation>
    <scope>NUCLEOTIDE SEQUENCE [LARGE SCALE GENOMIC DNA]</scope>
    <source>
        <strain evidence="7 8">SB-73</strain>
    </source>
</reference>
<dbReference type="AlphaFoldDB" id="A0AAV5RMY1"/>
<evidence type="ECO:0000256" key="4">
    <source>
        <dbReference type="ARBA" id="ARBA00023136"/>
    </source>
</evidence>
<feature type="transmembrane region" description="Helical" evidence="6">
    <location>
        <begin position="7"/>
        <end position="27"/>
    </location>
</feature>
<sequence length="328" mass="36994">MASDSTATALATIGTVCWCIQLIPQVIRNWYVRDCEGVPPLMFFLFATSGVPFAIYFVDQSANTALMVQPHLFMFFSFVGFWQSLYYPPVSWPFKRCWAVLLLVMAVSAGIEAGCIIPLRRLYNEGTEWPNLIPGIIAAVMLVGGLVPPYIELLKRKGQVLGINFLFLVLDSSGAIFSTASVALEPGKLDILGLVLYIIVLAMEYGIMASHFVWMFRVNYLNLETPADDEMQIHEQLKLESANKPVTKKLRNYVTLHIVVPMRSFMRRCRIRKQCELSELSEVSERLSSDNELLTYSDSRMSANKMEPDKLSIRSLEPTTSSRIPTNL</sequence>
<feature type="transmembrane region" description="Helical" evidence="6">
    <location>
        <begin position="131"/>
        <end position="151"/>
    </location>
</feature>
<dbReference type="PANTHER" id="PTHR16201">
    <property type="entry name" value="SEVEN TRANSMEMBRANE PROTEIN 1-RELATED"/>
    <property type="match status" value="1"/>
</dbReference>
<evidence type="ECO:0000313" key="7">
    <source>
        <dbReference type="EMBL" id="GMM52342.1"/>
    </source>
</evidence>
<evidence type="ECO:0000256" key="3">
    <source>
        <dbReference type="ARBA" id="ARBA00022989"/>
    </source>
</evidence>
<evidence type="ECO:0000256" key="1">
    <source>
        <dbReference type="ARBA" id="ARBA00004141"/>
    </source>
</evidence>
<dbReference type="EMBL" id="BTGC01000008">
    <property type="protein sequence ID" value="GMM52342.1"/>
    <property type="molecule type" value="Genomic_DNA"/>
</dbReference>
<dbReference type="Proteomes" id="UP001362899">
    <property type="component" value="Unassembled WGS sequence"/>
</dbReference>
<comment type="subcellular location">
    <subcellularLocation>
        <location evidence="1">Membrane</location>
        <topology evidence="1">Multi-pass membrane protein</topology>
    </subcellularLocation>
</comment>
<feature type="transmembrane region" description="Helical" evidence="6">
    <location>
        <begin position="65"/>
        <end position="86"/>
    </location>
</feature>
<name>A0AAV5RMY1_STABA</name>